<evidence type="ECO:0000259" key="1">
    <source>
        <dbReference type="PROSITE" id="PS51352"/>
    </source>
</evidence>
<proteinExistence type="predicted"/>
<reference evidence="2" key="1">
    <citation type="submission" date="2019-12" db="EMBL/GenBank/DDBJ databases">
        <title>High-Quality draft genome sequences of three cyanobacteria isolated from the limestone walls of the Old Cathedral of Coimbra.</title>
        <authorList>
            <person name="Tiago I."/>
            <person name="Soares F."/>
            <person name="Portugal A."/>
        </authorList>
    </citation>
    <scope>NUCLEOTIDE SEQUENCE [LARGE SCALE GENOMIC DNA]</scope>
    <source>
        <strain evidence="2">C</strain>
    </source>
</reference>
<dbReference type="GO" id="GO:0016209">
    <property type="term" value="F:antioxidant activity"/>
    <property type="evidence" value="ECO:0007669"/>
    <property type="project" value="InterPro"/>
</dbReference>
<dbReference type="EMBL" id="WVIC01000008">
    <property type="protein sequence ID" value="NCJ05954.1"/>
    <property type="molecule type" value="Genomic_DNA"/>
</dbReference>
<dbReference type="RefSeq" id="WP_161824434.1">
    <property type="nucleotide sequence ID" value="NZ_WVIC01000008.1"/>
</dbReference>
<dbReference type="GO" id="GO:0016491">
    <property type="term" value="F:oxidoreductase activity"/>
    <property type="evidence" value="ECO:0007669"/>
    <property type="project" value="InterPro"/>
</dbReference>
<protein>
    <submittedName>
        <fullName evidence="2">Redoxin domain-containing protein</fullName>
    </submittedName>
</protein>
<dbReference type="InterPro" id="IPR013766">
    <property type="entry name" value="Thioredoxin_domain"/>
</dbReference>
<comment type="caution">
    <text evidence="2">The sequence shown here is derived from an EMBL/GenBank/DDBJ whole genome shotgun (WGS) entry which is preliminary data.</text>
</comment>
<evidence type="ECO:0000313" key="3">
    <source>
        <dbReference type="Proteomes" id="UP000607397"/>
    </source>
</evidence>
<dbReference type="InterPro" id="IPR047262">
    <property type="entry name" value="PRX-like1"/>
</dbReference>
<dbReference type="PANTHER" id="PTHR43640">
    <property type="entry name" value="OS07G0260300 PROTEIN"/>
    <property type="match status" value="1"/>
</dbReference>
<dbReference type="AlphaFoldDB" id="A0A8K1ZVM5"/>
<accession>A0A8K1ZVM5</accession>
<dbReference type="InterPro" id="IPR000866">
    <property type="entry name" value="AhpC/TSA"/>
</dbReference>
<dbReference type="PANTHER" id="PTHR43640:SF1">
    <property type="entry name" value="THIOREDOXIN-DEPENDENT PEROXIREDOXIN"/>
    <property type="match status" value="1"/>
</dbReference>
<dbReference type="PROSITE" id="PS51352">
    <property type="entry name" value="THIOREDOXIN_2"/>
    <property type="match status" value="1"/>
</dbReference>
<sequence length="201" mass="21815">MVLTPSTMLALGTSAPDFRLPDVVSGQEISLATFADQAALLVMFICRHCPFVKHVQNELAQLGHDYQTQPLGIVAISANDAEKYPDDAPESLKAMAIDLGFTFPLCYDETQEVAKAYTAACTPDFFVFGRDGQRPAYGHRTLVYRGQLDDSRPSNGLPVTGQDLRAALDAVLAGRPVPQEQNPSIGCNIKWKPGAEPPYFG</sequence>
<dbReference type="Pfam" id="PF00578">
    <property type="entry name" value="AhpC-TSA"/>
    <property type="match status" value="1"/>
</dbReference>
<feature type="domain" description="Thioredoxin" evidence="1">
    <location>
        <begin position="9"/>
        <end position="173"/>
    </location>
</feature>
<evidence type="ECO:0000313" key="2">
    <source>
        <dbReference type="EMBL" id="NCJ05954.1"/>
    </source>
</evidence>
<name>A0A8K1ZVM5_9CYAN</name>
<dbReference type="InterPro" id="IPR036249">
    <property type="entry name" value="Thioredoxin-like_sf"/>
</dbReference>
<dbReference type="Proteomes" id="UP000607397">
    <property type="component" value="Unassembled WGS sequence"/>
</dbReference>
<dbReference type="CDD" id="cd02969">
    <property type="entry name" value="PRX_like1"/>
    <property type="match status" value="1"/>
</dbReference>
<organism evidence="2 3">
    <name type="scientific">Petrachloros mirabilis ULC683</name>
    <dbReference type="NCBI Taxonomy" id="2781853"/>
    <lineage>
        <taxon>Bacteria</taxon>
        <taxon>Bacillati</taxon>
        <taxon>Cyanobacteriota</taxon>
        <taxon>Cyanophyceae</taxon>
        <taxon>Synechococcales</taxon>
        <taxon>Petrachlorosaceae</taxon>
        <taxon>Petrachloros</taxon>
        <taxon>Petrachloros mirabilis</taxon>
    </lineage>
</organism>
<gene>
    <name evidence="2" type="ORF">GS597_05385</name>
</gene>
<dbReference type="Gene3D" id="3.40.30.10">
    <property type="entry name" value="Glutaredoxin"/>
    <property type="match status" value="1"/>
</dbReference>
<keyword evidence="3" id="KW-1185">Reference proteome</keyword>
<dbReference type="SUPFAM" id="SSF52833">
    <property type="entry name" value="Thioredoxin-like"/>
    <property type="match status" value="1"/>
</dbReference>